<feature type="transmembrane region" description="Helical" evidence="2">
    <location>
        <begin position="598"/>
        <end position="621"/>
    </location>
</feature>
<dbReference type="Proteomes" id="UP000598467">
    <property type="component" value="Unassembled WGS sequence"/>
</dbReference>
<dbReference type="PANTHER" id="PTHR22674">
    <property type="entry name" value="NTPASE, KAP FAMILY P-LOOP DOMAIN-CONTAINING 1"/>
    <property type="match status" value="1"/>
</dbReference>
<dbReference type="RefSeq" id="WP_190289799.1">
    <property type="nucleotide sequence ID" value="NZ_JABFCZ010000003.1"/>
</dbReference>
<reference evidence="4" key="1">
    <citation type="submission" date="2020-05" db="EMBL/GenBank/DDBJ databases">
        <title>Identification of trans-AT polyketide cluster in two marine bacteria, producers of a novel glutaramide-containing polyketide sesbanimide D and analogs.</title>
        <authorList>
            <person name="Kacar D."/>
            <person name="Rodriguez P."/>
            <person name="Canedo L."/>
            <person name="Gonzalez E."/>
            <person name="Galan B."/>
            <person name="De La Calle F."/>
            <person name="Garcia J.L."/>
        </authorList>
    </citation>
    <scope>NUCLEOTIDE SEQUENCE</scope>
    <source>
        <strain evidence="4">PHM038</strain>
    </source>
</reference>
<feature type="transmembrane region" description="Helical" evidence="2">
    <location>
        <begin position="556"/>
        <end position="577"/>
    </location>
</feature>
<dbReference type="PANTHER" id="PTHR22674:SF6">
    <property type="entry name" value="NTPASE KAP FAMILY P-LOOP DOMAIN-CONTAINING PROTEIN 1"/>
    <property type="match status" value="1"/>
</dbReference>
<feature type="region of interest" description="Disordered" evidence="1">
    <location>
        <begin position="152"/>
        <end position="179"/>
    </location>
</feature>
<evidence type="ECO:0000259" key="3">
    <source>
        <dbReference type="Pfam" id="PF07693"/>
    </source>
</evidence>
<proteinExistence type="predicted"/>
<comment type="caution">
    <text evidence="4">The sequence shown here is derived from an EMBL/GenBank/DDBJ whole genome shotgun (WGS) entry which is preliminary data.</text>
</comment>
<feature type="compositionally biased region" description="Low complexity" evidence="1">
    <location>
        <begin position="109"/>
        <end position="119"/>
    </location>
</feature>
<feature type="region of interest" description="Disordered" evidence="1">
    <location>
        <begin position="94"/>
        <end position="128"/>
    </location>
</feature>
<sequence length="1025" mass="114315">MPDDLIKYWQELKAKLGILDEGWDVWTEWYEDRLAGKAPEDEALAVAGATLPEPIWHQGPKLVNATIKELTELYNKGGPEMLEARMAELREQYPEEAAPPEGDVLPEAGSSVSSVSGDSQARPSVAEQVRQVAENMKVEDLDIPALDDLAKSPEATESGTDQAPADDANDEPESPSLPKVWILQYTPNDRVARWTAEAVPGSTLRWKSGKALPKAMKAGDPVVYWRAIDPENRDDRGGLVGLGQVISTETEDEDGTLRFPTRVRQFDDDNPLPRDQVINEAGITRRNWRGAVLSLKPEEVARLRDFLQDQGWPELSENQGSDPSVAESEPPAEEKTEPLPEGEIRVRRDDAERDHDALGRGALAVSLATILHEIWCIEQGLKPYKARAPQKDAAGFVAHIDAPWGGGKTSFANLIARTLNPELDGPGTKPDFLETLYPDRKDMTGLFLSGDKVDPQQPGTLESRYDREARRPWIIVPFNAWLNQHVDPPWWSFYQTIRKACFSTIWTEGCPDIVFNGDGPYEMKRESRFHRFDRWRGLWVRELLWRFWTPKVQNAFITFGFVILAFVLLLGLGLFDLKVLTSFFKDGKLPEGTSALGGAAKFLITFLTILMGGASAAWSLFATFTQTLLPGTPEAAKNYSLGSADPLSRFRKHFAEIMEAVERPVLVIIDDIDRCEPKFIVEMTRGLQTILKSPRVVYLLLGDRNWIEQAFEVCHSDMKHINVGPEHTFGGRFVEKAIQLSYVLPDMGEKLEDYVSTVLIGRVVQQQEADAAEEPQPEDGSDTASSTNAPGDQGKSEQKESREPTRAEPEIDPELLRSITDTISKGHTLEDIDRLASATIENIRQSAPRANRKVAERAVRDAVILQRSTRREAVEEAIRHRLQPIGHFLPGNPRHIKRIINAISMYQNSLVAFEAQQEDRKVGGKRWRQLVVGVVLMIGYPKSWGILAKNPEWAEYLLAEETKLPGSEGTGGPADEAYASLVRNTVFATLMKDAKLTDENGAPVTTEIDKDAVEWLNKIVPVAGG</sequence>
<gene>
    <name evidence="4" type="ORF">HK439_02520</name>
</gene>
<evidence type="ECO:0000256" key="1">
    <source>
        <dbReference type="SAM" id="MobiDB-lite"/>
    </source>
</evidence>
<feature type="compositionally biased region" description="Basic and acidic residues" evidence="1">
    <location>
        <begin position="794"/>
        <end position="809"/>
    </location>
</feature>
<dbReference type="SUPFAM" id="SSF52540">
    <property type="entry name" value="P-loop containing nucleoside triphosphate hydrolases"/>
    <property type="match status" value="1"/>
</dbReference>
<keyword evidence="2" id="KW-1133">Transmembrane helix</keyword>
<feature type="compositionally biased region" description="Basic and acidic residues" evidence="1">
    <location>
        <begin position="332"/>
        <end position="346"/>
    </location>
</feature>
<feature type="compositionally biased region" description="Acidic residues" evidence="1">
    <location>
        <begin position="770"/>
        <end position="781"/>
    </location>
</feature>
<evidence type="ECO:0000256" key="2">
    <source>
        <dbReference type="SAM" id="Phobius"/>
    </source>
</evidence>
<feature type="region of interest" description="Disordered" evidence="1">
    <location>
        <begin position="312"/>
        <end position="346"/>
    </location>
</feature>
<dbReference type="InterPro" id="IPR052754">
    <property type="entry name" value="NTPase_KAP_P-loop"/>
</dbReference>
<keyword evidence="2" id="KW-0812">Transmembrane</keyword>
<accession>A0A926NWU3</accession>
<dbReference type="EMBL" id="JABFCZ010000003">
    <property type="protein sequence ID" value="MBD1545120.1"/>
    <property type="molecule type" value="Genomic_DNA"/>
</dbReference>
<evidence type="ECO:0000313" key="5">
    <source>
        <dbReference type="Proteomes" id="UP000598467"/>
    </source>
</evidence>
<protein>
    <recommendedName>
        <fullName evidence="3">KAP NTPase domain-containing protein</fullName>
    </recommendedName>
</protein>
<name>A0A926NWU3_9HYPH</name>
<evidence type="ECO:0000313" key="4">
    <source>
        <dbReference type="EMBL" id="MBD1545120.1"/>
    </source>
</evidence>
<dbReference type="InterPro" id="IPR027417">
    <property type="entry name" value="P-loop_NTPase"/>
</dbReference>
<organism evidence="4 5">
    <name type="scientific">Roseibium aggregatum</name>
    <dbReference type="NCBI Taxonomy" id="187304"/>
    <lineage>
        <taxon>Bacteria</taxon>
        <taxon>Pseudomonadati</taxon>
        <taxon>Pseudomonadota</taxon>
        <taxon>Alphaproteobacteria</taxon>
        <taxon>Hyphomicrobiales</taxon>
        <taxon>Stappiaceae</taxon>
        <taxon>Roseibium</taxon>
    </lineage>
</organism>
<dbReference type="Pfam" id="PF07693">
    <property type="entry name" value="KAP_NTPase"/>
    <property type="match status" value="1"/>
</dbReference>
<feature type="domain" description="KAP NTPase" evidence="3">
    <location>
        <begin position="393"/>
        <end position="908"/>
    </location>
</feature>
<feature type="region of interest" description="Disordered" evidence="1">
    <location>
        <begin position="767"/>
        <end position="817"/>
    </location>
</feature>
<keyword evidence="2" id="KW-0472">Membrane</keyword>
<dbReference type="InterPro" id="IPR011646">
    <property type="entry name" value="KAP_P-loop"/>
</dbReference>
<dbReference type="AlphaFoldDB" id="A0A926NWU3"/>